<keyword evidence="3" id="KW-1185">Reference proteome</keyword>
<gene>
    <name evidence="2" type="ORF">QHF89_20220</name>
</gene>
<dbReference type="EMBL" id="JARZHI010000016">
    <property type="protein sequence ID" value="MDI1431833.1"/>
    <property type="molecule type" value="Genomic_DNA"/>
</dbReference>
<evidence type="ECO:0000313" key="2">
    <source>
        <dbReference type="EMBL" id="MDI1431833.1"/>
    </source>
</evidence>
<dbReference type="RefSeq" id="WP_136966332.1">
    <property type="nucleotide sequence ID" value="NZ_JARZHI010000016.1"/>
</dbReference>
<dbReference type="Proteomes" id="UP001160301">
    <property type="component" value="Unassembled WGS sequence"/>
</dbReference>
<comment type="caution">
    <text evidence="2">The sequence shown here is derived from an EMBL/GenBank/DDBJ whole genome shotgun (WGS) entry which is preliminary data.</text>
</comment>
<feature type="compositionally biased region" description="Low complexity" evidence="1">
    <location>
        <begin position="275"/>
        <end position="291"/>
    </location>
</feature>
<sequence>MWWLWIVAPIAAGLIFVLTGQVDKRALSAIEAWRDAFGARRAGGKARAKAAGTKKKKAKDTRPKRIAGLATPLGRVAELAGGGKLLGDYELVPKVAYARFVLGDVAGSSDHQTVIVAMEEAGPAFTARPLPFVDGKPAPNTGIQFRKHPEFMDVYLVEGSTSLAKAIGKWLTRPLRELLCESGEVWVRVEDKALALTIYGPVREEKIAALLEIADLFVAEHGAEGGPSLFGEDEETRAARFAEDVEDEDGDDEEDEGDDEDEDEGDDEEEDEPAKPAAKAPAKPAAKAPAKSSKPTKG</sequence>
<evidence type="ECO:0000313" key="3">
    <source>
        <dbReference type="Proteomes" id="UP001160301"/>
    </source>
</evidence>
<feature type="compositionally biased region" description="Acidic residues" evidence="1">
    <location>
        <begin position="244"/>
        <end position="272"/>
    </location>
</feature>
<proteinExistence type="predicted"/>
<evidence type="ECO:0000256" key="1">
    <source>
        <dbReference type="SAM" id="MobiDB-lite"/>
    </source>
</evidence>
<accession>A0ABT6NU52</accession>
<reference evidence="2 3" key="1">
    <citation type="submission" date="2023-04" db="EMBL/GenBank/DDBJ databases">
        <title>The genome sequence of Polyangium sorediatum DSM14670.</title>
        <authorList>
            <person name="Zhang X."/>
        </authorList>
    </citation>
    <scope>NUCLEOTIDE SEQUENCE [LARGE SCALE GENOMIC DNA]</scope>
    <source>
        <strain evidence="2 3">DSM 14670</strain>
    </source>
</reference>
<feature type="region of interest" description="Disordered" evidence="1">
    <location>
        <begin position="224"/>
        <end position="298"/>
    </location>
</feature>
<organism evidence="2 3">
    <name type="scientific">Polyangium sorediatum</name>
    <dbReference type="NCBI Taxonomy" id="889274"/>
    <lineage>
        <taxon>Bacteria</taxon>
        <taxon>Pseudomonadati</taxon>
        <taxon>Myxococcota</taxon>
        <taxon>Polyangia</taxon>
        <taxon>Polyangiales</taxon>
        <taxon>Polyangiaceae</taxon>
        <taxon>Polyangium</taxon>
    </lineage>
</organism>
<protein>
    <submittedName>
        <fullName evidence="2">Uncharacterized protein</fullName>
    </submittedName>
</protein>
<name>A0ABT6NU52_9BACT</name>